<evidence type="ECO:0000313" key="3">
    <source>
        <dbReference type="Proteomes" id="UP000034835"/>
    </source>
</evidence>
<dbReference type="EMBL" id="LCJG01000025">
    <property type="protein sequence ID" value="KKT72793.1"/>
    <property type="molecule type" value="Genomic_DNA"/>
</dbReference>
<keyword evidence="1" id="KW-1133">Transmembrane helix</keyword>
<accession>A0A0G1JN42</accession>
<keyword evidence="1" id="KW-0472">Membrane</keyword>
<keyword evidence="1" id="KW-0812">Transmembrane</keyword>
<feature type="non-terminal residue" evidence="2">
    <location>
        <position position="1"/>
    </location>
</feature>
<evidence type="ECO:0000256" key="1">
    <source>
        <dbReference type="SAM" id="Phobius"/>
    </source>
</evidence>
<dbReference type="AlphaFoldDB" id="A0A0G1JN42"/>
<sequence length="311" mass="33736">LFTPSSVSAAGYGLSVYPPLLRVHIKPGKSITQVFKIDNLTSDDKFFVARLIPFSDSDTLGNPKIDLRATAPWLSYFSLANSNIKFGDPFLIKGGSSEQLIVNLSAPENAPVRDIYGSLLISTYANINGIDYQGSLVSATVGSNLLITISQEANPPTLLRVEDISPESGSVIKIGNYYIADNITPLSFRANALNLGDFTAETKGIFKVTGRSDQPIHLEGILPINVISKTKRALLNSEGGKFTFTPDLGRLGIYQVTVSIKTDNANAENSINLILFPFKILIGLIFATAFLVTIVRTTKYKVVDIDSETQQ</sequence>
<organism evidence="2 3">
    <name type="scientific">Candidatus Collierbacteria bacterium GW2011_GWB1_44_6</name>
    <dbReference type="NCBI Taxonomy" id="1618384"/>
    <lineage>
        <taxon>Bacteria</taxon>
        <taxon>Candidatus Collieribacteriota</taxon>
    </lineage>
</organism>
<name>A0A0G1JN42_9BACT</name>
<feature type="transmembrane region" description="Helical" evidence="1">
    <location>
        <begin position="273"/>
        <end position="295"/>
    </location>
</feature>
<protein>
    <submittedName>
        <fullName evidence="2">Uncharacterized protein</fullName>
    </submittedName>
</protein>
<reference evidence="2 3" key="1">
    <citation type="journal article" date="2015" name="Nature">
        <title>rRNA introns, odd ribosomes, and small enigmatic genomes across a large radiation of phyla.</title>
        <authorList>
            <person name="Brown C.T."/>
            <person name="Hug L.A."/>
            <person name="Thomas B.C."/>
            <person name="Sharon I."/>
            <person name="Castelle C.J."/>
            <person name="Singh A."/>
            <person name="Wilkins M.J."/>
            <person name="Williams K.H."/>
            <person name="Banfield J.F."/>
        </authorList>
    </citation>
    <scope>NUCLEOTIDE SEQUENCE [LARGE SCALE GENOMIC DNA]</scope>
</reference>
<comment type="caution">
    <text evidence="2">The sequence shown here is derived from an EMBL/GenBank/DDBJ whole genome shotgun (WGS) entry which is preliminary data.</text>
</comment>
<dbReference type="STRING" id="1618384.UW68_C0025G0008"/>
<proteinExistence type="predicted"/>
<evidence type="ECO:0000313" key="2">
    <source>
        <dbReference type="EMBL" id="KKT72793.1"/>
    </source>
</evidence>
<gene>
    <name evidence="2" type="ORF">UW68_C0025G0008</name>
</gene>
<dbReference type="Proteomes" id="UP000034835">
    <property type="component" value="Unassembled WGS sequence"/>
</dbReference>